<dbReference type="GO" id="GO:0016887">
    <property type="term" value="F:ATP hydrolysis activity"/>
    <property type="evidence" value="ECO:0007669"/>
    <property type="project" value="InterPro"/>
</dbReference>
<evidence type="ECO:0000259" key="12">
    <source>
        <dbReference type="PROSITE" id="PS50893"/>
    </source>
</evidence>
<evidence type="ECO:0000256" key="7">
    <source>
        <dbReference type="ARBA" id="ARBA00022840"/>
    </source>
</evidence>
<accession>A0A7R9BGH9</accession>
<keyword evidence="5" id="KW-0677">Repeat</keyword>
<evidence type="ECO:0000256" key="4">
    <source>
        <dbReference type="ARBA" id="ARBA00022692"/>
    </source>
</evidence>
<evidence type="ECO:0000256" key="1">
    <source>
        <dbReference type="ARBA" id="ARBA00004141"/>
    </source>
</evidence>
<dbReference type="GO" id="GO:0016020">
    <property type="term" value="C:membrane"/>
    <property type="evidence" value="ECO:0007669"/>
    <property type="project" value="UniProtKB-SubCell"/>
</dbReference>
<dbReference type="SMART" id="SM00382">
    <property type="entry name" value="AAA"/>
    <property type="match status" value="2"/>
</dbReference>
<gene>
    <name evidence="13" type="ORF">NMOB1V02_LOCUS2696</name>
</gene>
<feature type="compositionally biased region" description="Acidic residues" evidence="10">
    <location>
        <begin position="636"/>
        <end position="649"/>
    </location>
</feature>
<dbReference type="InterPro" id="IPR013525">
    <property type="entry name" value="ABC2_TM"/>
</dbReference>
<name>A0A7R9BGH9_9CRUS</name>
<dbReference type="InterPro" id="IPR003593">
    <property type="entry name" value="AAA+_ATPase"/>
</dbReference>
<keyword evidence="4 11" id="KW-0812">Transmembrane</keyword>
<evidence type="ECO:0000256" key="2">
    <source>
        <dbReference type="ARBA" id="ARBA00008869"/>
    </source>
</evidence>
<evidence type="ECO:0000256" key="3">
    <source>
        <dbReference type="ARBA" id="ARBA00022448"/>
    </source>
</evidence>
<evidence type="ECO:0000313" key="14">
    <source>
        <dbReference type="Proteomes" id="UP000678499"/>
    </source>
</evidence>
<dbReference type="GO" id="GO:0005319">
    <property type="term" value="F:lipid transporter activity"/>
    <property type="evidence" value="ECO:0007669"/>
    <property type="project" value="TreeGrafter"/>
</dbReference>
<dbReference type="CDD" id="cd03263">
    <property type="entry name" value="ABC_subfamily_A"/>
    <property type="match status" value="2"/>
</dbReference>
<dbReference type="InterPro" id="IPR017871">
    <property type="entry name" value="ABC_transporter-like_CS"/>
</dbReference>
<dbReference type="SUPFAM" id="SSF52540">
    <property type="entry name" value="P-loop containing nucleoside triphosphate hydrolases"/>
    <property type="match status" value="2"/>
</dbReference>
<dbReference type="PANTHER" id="PTHR19229">
    <property type="entry name" value="ATP-BINDING CASSETTE TRANSPORTER SUBFAMILY A ABCA"/>
    <property type="match status" value="1"/>
</dbReference>
<feature type="transmembrane region" description="Helical" evidence="11">
    <location>
        <begin position="1123"/>
        <end position="1149"/>
    </location>
</feature>
<dbReference type="Pfam" id="PF00005">
    <property type="entry name" value="ABC_tran"/>
    <property type="match status" value="2"/>
</dbReference>
<proteinExistence type="inferred from homology"/>
<dbReference type="Pfam" id="PF12698">
    <property type="entry name" value="ABC2_membrane_3"/>
    <property type="match status" value="1"/>
</dbReference>
<dbReference type="EMBL" id="CAJPEX010000314">
    <property type="protein sequence ID" value="CAG0915030.1"/>
    <property type="molecule type" value="Genomic_DNA"/>
</dbReference>
<feature type="transmembrane region" description="Helical" evidence="11">
    <location>
        <begin position="1281"/>
        <end position="1300"/>
    </location>
</feature>
<dbReference type="FunFam" id="3.40.50.300:FF:000298">
    <property type="entry name" value="ATP-binding cassette sub-family A member 12"/>
    <property type="match status" value="1"/>
</dbReference>
<dbReference type="InterPro" id="IPR003439">
    <property type="entry name" value="ABC_transporter-like_ATP-bd"/>
</dbReference>
<keyword evidence="6" id="KW-0547">Nucleotide-binding</keyword>
<comment type="similarity">
    <text evidence="2">Belongs to the ABC transporter superfamily. ABCA family.</text>
</comment>
<evidence type="ECO:0000256" key="11">
    <source>
        <dbReference type="SAM" id="Phobius"/>
    </source>
</evidence>
<dbReference type="PANTHER" id="PTHR19229:SF36">
    <property type="entry name" value="ATP-BINDING CASSETTE SUB-FAMILY A MEMBER 2"/>
    <property type="match status" value="1"/>
</dbReference>
<organism evidence="13">
    <name type="scientific">Notodromas monacha</name>
    <dbReference type="NCBI Taxonomy" id="399045"/>
    <lineage>
        <taxon>Eukaryota</taxon>
        <taxon>Metazoa</taxon>
        <taxon>Ecdysozoa</taxon>
        <taxon>Arthropoda</taxon>
        <taxon>Crustacea</taxon>
        <taxon>Oligostraca</taxon>
        <taxon>Ostracoda</taxon>
        <taxon>Podocopa</taxon>
        <taxon>Podocopida</taxon>
        <taxon>Cypridocopina</taxon>
        <taxon>Cypridoidea</taxon>
        <taxon>Cyprididae</taxon>
        <taxon>Notodromas</taxon>
    </lineage>
</organism>
<feature type="region of interest" description="Disordered" evidence="10">
    <location>
        <begin position="1707"/>
        <end position="1755"/>
    </location>
</feature>
<dbReference type="PROSITE" id="PS50893">
    <property type="entry name" value="ABC_TRANSPORTER_2"/>
    <property type="match status" value="2"/>
</dbReference>
<feature type="domain" description="ABC transporter" evidence="12">
    <location>
        <begin position="171"/>
        <end position="403"/>
    </location>
</feature>
<evidence type="ECO:0000256" key="6">
    <source>
        <dbReference type="ARBA" id="ARBA00022741"/>
    </source>
</evidence>
<feature type="transmembrane region" description="Helical" evidence="11">
    <location>
        <begin position="1079"/>
        <end position="1103"/>
    </location>
</feature>
<feature type="region of interest" description="Disordered" evidence="10">
    <location>
        <begin position="625"/>
        <end position="658"/>
    </location>
</feature>
<dbReference type="PROSITE" id="PS00211">
    <property type="entry name" value="ABC_TRANSPORTER_1"/>
    <property type="match status" value="1"/>
</dbReference>
<evidence type="ECO:0000256" key="10">
    <source>
        <dbReference type="SAM" id="MobiDB-lite"/>
    </source>
</evidence>
<dbReference type="FunFam" id="3.40.50.300:FF:000327">
    <property type="entry name" value="ATP-binding cassette sub-family A member 3"/>
    <property type="match status" value="1"/>
</dbReference>
<comment type="subcellular location">
    <subcellularLocation>
        <location evidence="1">Membrane</location>
        <topology evidence="1">Multi-pass membrane protein</topology>
    </subcellularLocation>
</comment>
<feature type="domain" description="ABC transporter" evidence="12">
    <location>
        <begin position="1386"/>
        <end position="1619"/>
    </location>
</feature>
<dbReference type="GO" id="GO:0005524">
    <property type="term" value="F:ATP binding"/>
    <property type="evidence" value="ECO:0007669"/>
    <property type="project" value="UniProtKB-KW"/>
</dbReference>
<feature type="transmembrane region" description="Helical" evidence="11">
    <location>
        <begin position="1161"/>
        <end position="1180"/>
    </location>
</feature>
<dbReference type="InterPro" id="IPR026082">
    <property type="entry name" value="ABCA"/>
</dbReference>
<feature type="transmembrane region" description="Helical" evidence="11">
    <location>
        <begin position="1192"/>
        <end position="1214"/>
    </location>
</feature>
<evidence type="ECO:0000256" key="9">
    <source>
        <dbReference type="ARBA" id="ARBA00023136"/>
    </source>
</evidence>
<dbReference type="Proteomes" id="UP000678499">
    <property type="component" value="Unassembled WGS sequence"/>
</dbReference>
<reference evidence="13" key="1">
    <citation type="submission" date="2020-11" db="EMBL/GenBank/DDBJ databases">
        <authorList>
            <person name="Tran Van P."/>
        </authorList>
    </citation>
    <scope>NUCLEOTIDE SEQUENCE</scope>
</reference>
<dbReference type="EMBL" id="OA882351">
    <property type="protein sequence ID" value="CAD7274878.1"/>
    <property type="molecule type" value="Genomic_DNA"/>
</dbReference>
<dbReference type="OrthoDB" id="6512918at2759"/>
<dbReference type="GO" id="GO:0140359">
    <property type="term" value="F:ABC-type transporter activity"/>
    <property type="evidence" value="ECO:0007669"/>
    <property type="project" value="InterPro"/>
</dbReference>
<keyword evidence="14" id="KW-1185">Reference proteome</keyword>
<keyword evidence="8 11" id="KW-1133">Transmembrane helix</keyword>
<evidence type="ECO:0000256" key="8">
    <source>
        <dbReference type="ARBA" id="ARBA00022989"/>
    </source>
</evidence>
<keyword evidence="3" id="KW-0813">Transport</keyword>
<protein>
    <recommendedName>
        <fullName evidence="12">ABC transporter domain-containing protein</fullName>
    </recommendedName>
</protein>
<evidence type="ECO:0000256" key="5">
    <source>
        <dbReference type="ARBA" id="ARBA00022737"/>
    </source>
</evidence>
<keyword evidence="7" id="KW-0067">ATP-binding</keyword>
<dbReference type="Gene3D" id="3.40.50.300">
    <property type="entry name" value="P-loop containing nucleotide triphosphate hydrolases"/>
    <property type="match status" value="2"/>
</dbReference>
<sequence length="1767" mass="196573">MLSFLLSCFFSRANLAAAAGGILFFVTYLPYPFMIVWDHSVLDWQRFIGSALSNVAFGFGCDVLAEWEELGVGAHWHNLFQSPDPFNTELSLGSQILALWVDAMLYFLAAVYIEGVFPGRYGVPLPWWYPFSLSYWSGDFVGKDNKFDAEPASPGNRKVNESDPVGLTKGVEMINLRKVYDDYDKIAVDNLNLSFYENQITAFLGHNGAGKTTTISILTGLLQPTAGTAKIYGQDIRTEMDSIRKSMGVCPQHNVLFHYMTVEEHLLFYAGLKGTLSDQEMDREVQDMIRDLGLPKKRHELSCNLSGGMQRKLSIAISFLAKSRTVFLDEPTAGVDPHSRRAIWKLLTKYKKGRTVILTTHHMDEAEILGDRIAIISCGALVCSGSALFLKKLYGSGYVLRVVLSENLGKNDEDVANDGETEKAAKKRIQHFLRQLYRGIRVAEEVGSEISFLLPWSKNSEEVVNAVGDSHESHENVRESHVKDVMRLQKLLEALDKRIDELPISSYGISDTKLEEIFLRVTSDADVGAPKKKRKSLLQLLLETYARGKTEIMTTLQSSPSIISATLPGNRRGSDASSVTPCCTPAYGDCVNRLLASARRRRNVVNTAEEPAKNSAAIDIPNVAREGNGEAKNEMNEEDGDGIEDEEDPSAPLSPKKISQPRIVRMTQDKQYKNLDGGKLLVTQFLAVEAKRYHHAKRDSRTLFCQLVLPVLFVTLAMMSTSIAPGIDVEDEYNYRELHHWHYHSSPVVFFSESDAWRASRAAAAANRTLEEQQARINVIDDDEAWFNEDLFGDEQQDVGNGVGRRGEKRFEDIFDILGADGTTGGAVTDPYLRSMLSPTGIGTRCVHEHYYFPCLRSIEYNVTDLAEPLNGTFPLGDCSCTNGGQYCPADASKPEPIGIQMPTSDFVVNITDRNPSQWIINTHQAMKLIRYGGYTFGMKAPGPFSDSPPWNVSSVGLLLAGAARAFNVTLGDELATRSLLLDKTLNHDEPDRVRGYNDTTRPYIKVWFFNKGWITSVAFMNAINNVILRTHLEAKFRMMNSSEDAILPDFREYGVAVVNHPISTDNAFQATIIKRSAFALLHSICVIYAMSFVPAAFVVYLIEDRISGSKHLQFVSGLPPWLYWISAYAWDMSSYLVSASLCVFVFLVFDEEAYVARDTFPGLLVLMVLYGWATVPLMYPFSFFFETSSFAFVALATANLFIGIVSTISTFVLEIMEEEEFQDIANVLKQVFLAFPQYCLGRGLMELAKFKVISSSVAMILDTEVKELDVFEWTFLGRNVASMIAQGFLGFAVTLLIQYRPKCGWWSLIRFNSCCVCFRIGNSMKIMLFRILRAASPTAFDKWRLDNELRVVSTRSEAGGKTESEDEDVARERREVLDGSGEATLKVVNLTKVYGKTDLTAVNGTCFAVRRGECFGLLGVNGAGKTTTFKMLTGDVSITSGDAFVDGFSVRNKLNKVRRRLGYCPQFDALDPLLTSREHLYLYARLRGLPSQQMESTVDSLLERMNLGYYADRKSETYSGGNKRKLSTAIALVGNPSLVFLDEPTSGMDAGARRFLWNCILDLAHKDKRCVILTSHSMEECETLCSRLAIMVSGSFRCIGSVQHLKNKFGSGYTLSMHAAPWDLEKAAKFVADELAAAGGSGHLQERNPTRVVYHLPHPGQGGVPLSAAFRIMERGREQAGVLHYSISQTTLDEVFVRFAMESRHMEDDVGPQEGAALGELSGPTESYVRNSDDPLPRASASEMELGDLRNGCGLSPVVAERESVV</sequence>
<dbReference type="InterPro" id="IPR027417">
    <property type="entry name" value="P-loop_NTPase"/>
</dbReference>
<evidence type="ECO:0000313" key="13">
    <source>
        <dbReference type="EMBL" id="CAD7274878.1"/>
    </source>
</evidence>
<keyword evidence="9 11" id="KW-0472">Membrane</keyword>